<dbReference type="EMBL" id="MLJW01008300">
    <property type="protein sequence ID" value="OIQ64232.1"/>
    <property type="molecule type" value="Genomic_DNA"/>
</dbReference>
<sequence>MFLHPFAQRISEDALNAMLQRAKPCPDNEVAAILAGLRRYRIIGSDETTVRVGGRTHWNWAEPAKGPPMRSIGGRRVEGFQNDQVVIHVVRSIRQASVVTEVVAGHRPSIWVSDLYGAQQGHANLPVTSATRLHIHDGCQRHGFLRHV</sequence>
<reference evidence="1" key="1">
    <citation type="submission" date="2016-10" db="EMBL/GenBank/DDBJ databases">
        <title>Sequence of Gallionella enrichment culture.</title>
        <authorList>
            <person name="Poehlein A."/>
            <person name="Muehling M."/>
            <person name="Daniel R."/>
        </authorList>
    </citation>
    <scope>NUCLEOTIDE SEQUENCE</scope>
</reference>
<organism evidence="1">
    <name type="scientific">mine drainage metagenome</name>
    <dbReference type="NCBI Taxonomy" id="410659"/>
    <lineage>
        <taxon>unclassified sequences</taxon>
        <taxon>metagenomes</taxon>
        <taxon>ecological metagenomes</taxon>
    </lineage>
</organism>
<evidence type="ECO:0000313" key="1">
    <source>
        <dbReference type="EMBL" id="OIQ64232.1"/>
    </source>
</evidence>
<dbReference type="AlphaFoldDB" id="A0A1J5P0Z5"/>
<proteinExistence type="predicted"/>
<comment type="caution">
    <text evidence="1">The sequence shown here is derived from an EMBL/GenBank/DDBJ whole genome shotgun (WGS) entry which is preliminary data.</text>
</comment>
<name>A0A1J5P0Z5_9ZZZZ</name>
<evidence type="ECO:0008006" key="2">
    <source>
        <dbReference type="Google" id="ProtNLM"/>
    </source>
</evidence>
<accession>A0A1J5P0Z5</accession>
<protein>
    <recommendedName>
        <fullName evidence="2">Transposase</fullName>
    </recommendedName>
</protein>
<gene>
    <name evidence="1" type="ORF">GALL_542170</name>
</gene>